<dbReference type="InterPro" id="IPR027271">
    <property type="entry name" value="Acetolactate_synth/TF_NikR_C"/>
</dbReference>
<keyword evidence="2" id="KW-1185">Reference proteome</keyword>
<dbReference type="Pfam" id="PF21699">
    <property type="entry name" value="TM1266-like"/>
    <property type="match status" value="1"/>
</dbReference>
<dbReference type="KEGG" id="ccha:ELD05_07725"/>
<dbReference type="SUPFAM" id="SSF55021">
    <property type="entry name" value="ACT-like"/>
    <property type="match status" value="1"/>
</dbReference>
<name>A0A3T0D668_9FIRM</name>
<organism evidence="1 2">
    <name type="scientific">Caldicellulosiruptor changbaiensis</name>
    <dbReference type="NCBI Taxonomy" id="1222016"/>
    <lineage>
        <taxon>Bacteria</taxon>
        <taxon>Bacillati</taxon>
        <taxon>Bacillota</taxon>
        <taxon>Bacillota incertae sedis</taxon>
        <taxon>Caldicellulosiruptorales</taxon>
        <taxon>Caldicellulosiruptoraceae</taxon>
        <taxon>Caldicellulosiruptor</taxon>
    </lineage>
</organism>
<sequence>MCQTYIVAILVDNRLHDAPKLQEILTKHGCLIKTRLGIHEAGSDSCSNQGLIILHMQAKEEEIKAFESDIKTLEHVKLQMMKLEC</sequence>
<dbReference type="RefSeq" id="WP_127351968.1">
    <property type="nucleotide sequence ID" value="NZ_CP034791.1"/>
</dbReference>
<reference evidence="1 2" key="1">
    <citation type="submission" date="2018-12" db="EMBL/GenBank/DDBJ databases">
        <title>Genome sequence from the cellulolytic species, Caldicellulosiruptor changbaiensis.</title>
        <authorList>
            <person name="Blumer-Schuette S.E."/>
            <person name="Mendoza C."/>
        </authorList>
    </citation>
    <scope>NUCLEOTIDE SEQUENCE [LARGE SCALE GENOMIC DNA]</scope>
    <source>
        <strain evidence="1 2">CBS-Z</strain>
    </source>
</reference>
<dbReference type="InterPro" id="IPR045865">
    <property type="entry name" value="ACT-like_dom_sf"/>
</dbReference>
<dbReference type="AlphaFoldDB" id="A0A3T0D668"/>
<dbReference type="Proteomes" id="UP000282930">
    <property type="component" value="Chromosome"/>
</dbReference>
<evidence type="ECO:0000313" key="2">
    <source>
        <dbReference type="Proteomes" id="UP000282930"/>
    </source>
</evidence>
<evidence type="ECO:0000313" key="1">
    <source>
        <dbReference type="EMBL" id="AZT90544.1"/>
    </source>
</evidence>
<dbReference type="EMBL" id="CP034791">
    <property type="protein sequence ID" value="AZT90544.1"/>
    <property type="molecule type" value="Genomic_DNA"/>
</dbReference>
<accession>A0A3T0D668</accession>
<dbReference type="InterPro" id="IPR023860">
    <property type="entry name" value="FeFe-hyd_TM1266"/>
</dbReference>
<proteinExistence type="predicted"/>
<gene>
    <name evidence="1" type="ORF">ELD05_07725</name>
</gene>
<dbReference type="Gene3D" id="3.30.70.1150">
    <property type="entry name" value="ACT-like. Chain A, domain 2"/>
    <property type="match status" value="1"/>
</dbReference>
<evidence type="ECO:0008006" key="3">
    <source>
        <dbReference type="Google" id="ProtNLM"/>
    </source>
</evidence>
<protein>
    <recommendedName>
        <fullName evidence="3">Iron-only hydrogenase system regulator</fullName>
    </recommendedName>
</protein>